<sequence>MIDVIAGSKSDSKIVEKVTTVLDANNVEYKVLYLSAHRDHEKLVQAVIESSAEIFICIAGLAAALPGVVASITDKPVIGVPVSAALNGLDALLSIVQMPKGVPVATVGIDNGTNAAYLAMRILGVKKSA</sequence>
<dbReference type="PANTHER" id="PTHR23046:SF2">
    <property type="entry name" value="PHOSPHORIBOSYLAMINOIMIDAZOLE CARBOXYLASE"/>
    <property type="match status" value="1"/>
</dbReference>
<evidence type="ECO:0000256" key="2">
    <source>
        <dbReference type="PIRSR" id="PIRSR001338-1"/>
    </source>
</evidence>
<dbReference type="GO" id="GO:0006189">
    <property type="term" value="P:'de novo' IMP biosynthetic process"/>
    <property type="evidence" value="ECO:0007669"/>
    <property type="project" value="InterPro"/>
</dbReference>
<dbReference type="SUPFAM" id="SSF52255">
    <property type="entry name" value="N5-CAIR mutase (phosphoribosylaminoimidazole carboxylase, PurE)"/>
    <property type="match status" value="1"/>
</dbReference>
<evidence type="ECO:0000313" key="4">
    <source>
        <dbReference type="EMBL" id="UJG42111.1"/>
    </source>
</evidence>
<feature type="domain" description="PurE" evidence="3">
    <location>
        <begin position="4"/>
        <end position="129"/>
    </location>
</feature>
<dbReference type="Pfam" id="PF00731">
    <property type="entry name" value="AIRC"/>
    <property type="match status" value="1"/>
</dbReference>
<dbReference type="SMART" id="SM01001">
    <property type="entry name" value="AIRC"/>
    <property type="match status" value="1"/>
</dbReference>
<reference evidence="4" key="1">
    <citation type="journal article" date="2022" name="Nat. Microbiol.">
        <title>Unique mobile elements and scalable gene flow at the prokaryote-eukaryote boundary revealed by circularized Asgard archaea genomes.</title>
        <authorList>
            <person name="Wu F."/>
            <person name="Speth D.R."/>
            <person name="Philosof A."/>
            <person name="Cremiere A."/>
            <person name="Narayanan A."/>
            <person name="Barco R.A."/>
            <person name="Connon S.A."/>
            <person name="Amend J.P."/>
            <person name="Antoshechkin I.A."/>
            <person name="Orphan V.J."/>
        </authorList>
    </citation>
    <scope>NUCLEOTIDE SEQUENCE</scope>
    <source>
        <strain evidence="4">PM71</strain>
    </source>
</reference>
<dbReference type="Proteomes" id="UP001201020">
    <property type="component" value="Chromosome"/>
</dbReference>
<name>A0A9Y1BNL6_9ARCH</name>
<dbReference type="PANTHER" id="PTHR23046">
    <property type="entry name" value="PHOSPHORIBOSYLAMINOIMIDAZOLE CARBOXYLASE CATALYTIC SUBUNIT"/>
    <property type="match status" value="1"/>
</dbReference>
<dbReference type="EMBL" id="CP084166">
    <property type="protein sequence ID" value="UJG42111.1"/>
    <property type="molecule type" value="Genomic_DNA"/>
</dbReference>
<proteinExistence type="predicted"/>
<accession>A0A9Y1BNL6</accession>
<feature type="binding site" evidence="2">
    <location>
        <position position="11"/>
    </location>
    <ligand>
        <name>substrate</name>
    </ligand>
</feature>
<protein>
    <submittedName>
        <fullName evidence="4">AIR carboxylase family protein</fullName>
    </submittedName>
</protein>
<dbReference type="InterPro" id="IPR000031">
    <property type="entry name" value="PurE_dom"/>
</dbReference>
<evidence type="ECO:0000259" key="3">
    <source>
        <dbReference type="SMART" id="SM01001"/>
    </source>
</evidence>
<organism evidence="4">
    <name type="scientific">Candidatus Heimdallarchaeum aukensis</name>
    <dbReference type="NCBI Taxonomy" id="2876573"/>
    <lineage>
        <taxon>Archaea</taxon>
        <taxon>Promethearchaeati</taxon>
        <taxon>Candidatus Heimdallarchaeota</taxon>
        <taxon>Candidatus Heimdallarchaeia (ex Rinke et al. 2021) (nom. nud.)</taxon>
        <taxon>Candidatus Heimdallarchaeales</taxon>
        <taxon>Candidatus Heimdallarchaeaceae</taxon>
        <taxon>Candidatus Heimdallarchaeum</taxon>
    </lineage>
</organism>
<dbReference type="Gene3D" id="3.40.50.1970">
    <property type="match status" value="1"/>
</dbReference>
<feature type="binding site" evidence="2">
    <location>
        <position position="38"/>
    </location>
    <ligand>
        <name>substrate</name>
    </ligand>
</feature>
<dbReference type="AlphaFoldDB" id="A0A9Y1BNL6"/>
<feature type="binding site" evidence="2">
    <location>
        <position position="8"/>
    </location>
    <ligand>
        <name>substrate</name>
    </ligand>
</feature>
<dbReference type="PIRSF" id="PIRSF001338">
    <property type="entry name" value="AIR_carboxylase"/>
    <property type="match status" value="1"/>
</dbReference>
<keyword evidence="1" id="KW-0658">Purine biosynthesis</keyword>
<evidence type="ECO:0000256" key="1">
    <source>
        <dbReference type="ARBA" id="ARBA00022755"/>
    </source>
</evidence>
<gene>
    <name evidence="4" type="ORF">K9W45_06535</name>
</gene>
<dbReference type="InterPro" id="IPR024694">
    <property type="entry name" value="PurE_prokaryotes"/>
</dbReference>